<dbReference type="Proteomes" id="UP000822688">
    <property type="component" value="Chromosome 4"/>
</dbReference>
<evidence type="ECO:0008006" key="4">
    <source>
        <dbReference type="Google" id="ProtNLM"/>
    </source>
</evidence>
<feature type="chain" id="PRO_5035717055" description="Secreted protein" evidence="1">
    <location>
        <begin position="22"/>
        <end position="167"/>
    </location>
</feature>
<evidence type="ECO:0000256" key="1">
    <source>
        <dbReference type="SAM" id="SignalP"/>
    </source>
</evidence>
<dbReference type="EMBL" id="CM026424">
    <property type="protein sequence ID" value="KAG0580881.1"/>
    <property type="molecule type" value="Genomic_DNA"/>
</dbReference>
<keyword evidence="1" id="KW-0732">Signal</keyword>
<feature type="signal peptide" evidence="1">
    <location>
        <begin position="1"/>
        <end position="21"/>
    </location>
</feature>
<evidence type="ECO:0000313" key="2">
    <source>
        <dbReference type="EMBL" id="KAG0580881.1"/>
    </source>
</evidence>
<comment type="caution">
    <text evidence="2">The sequence shown here is derived from an EMBL/GenBank/DDBJ whole genome shotgun (WGS) entry which is preliminary data.</text>
</comment>
<proteinExistence type="predicted"/>
<dbReference type="AlphaFoldDB" id="A0A8T0IDG0"/>
<evidence type="ECO:0000313" key="3">
    <source>
        <dbReference type="Proteomes" id="UP000822688"/>
    </source>
</evidence>
<name>A0A8T0IDG0_CERPU</name>
<reference evidence="2" key="1">
    <citation type="submission" date="2020-06" db="EMBL/GenBank/DDBJ databases">
        <title>WGS assembly of Ceratodon purpureus strain R40.</title>
        <authorList>
            <person name="Carey S.B."/>
            <person name="Jenkins J."/>
            <person name="Shu S."/>
            <person name="Lovell J.T."/>
            <person name="Sreedasyam A."/>
            <person name="Maumus F."/>
            <person name="Tiley G.P."/>
            <person name="Fernandez-Pozo N."/>
            <person name="Barry K."/>
            <person name="Chen C."/>
            <person name="Wang M."/>
            <person name="Lipzen A."/>
            <person name="Daum C."/>
            <person name="Saski C.A."/>
            <person name="Payton A.C."/>
            <person name="Mcbreen J.C."/>
            <person name="Conrad R.E."/>
            <person name="Kollar L.M."/>
            <person name="Olsson S."/>
            <person name="Huttunen S."/>
            <person name="Landis J.B."/>
            <person name="Wickett N.J."/>
            <person name="Johnson M.G."/>
            <person name="Rensing S.A."/>
            <person name="Grimwood J."/>
            <person name="Schmutz J."/>
            <person name="Mcdaniel S.F."/>
        </authorList>
    </citation>
    <scope>NUCLEOTIDE SEQUENCE</scope>
    <source>
        <strain evidence="2">R40</strain>
    </source>
</reference>
<organism evidence="2 3">
    <name type="scientific">Ceratodon purpureus</name>
    <name type="common">Fire moss</name>
    <name type="synonym">Dicranum purpureum</name>
    <dbReference type="NCBI Taxonomy" id="3225"/>
    <lineage>
        <taxon>Eukaryota</taxon>
        <taxon>Viridiplantae</taxon>
        <taxon>Streptophyta</taxon>
        <taxon>Embryophyta</taxon>
        <taxon>Bryophyta</taxon>
        <taxon>Bryophytina</taxon>
        <taxon>Bryopsida</taxon>
        <taxon>Dicranidae</taxon>
        <taxon>Pseudoditrichales</taxon>
        <taxon>Ditrichaceae</taxon>
        <taxon>Ceratodon</taxon>
    </lineage>
</organism>
<accession>A0A8T0IDG0</accession>
<protein>
    <recommendedName>
        <fullName evidence="4">Secreted protein</fullName>
    </recommendedName>
</protein>
<keyword evidence="3" id="KW-1185">Reference proteome</keyword>
<gene>
    <name evidence="2" type="ORF">KC19_4G207300</name>
</gene>
<sequence length="167" mass="18495">MYKLSITLSFILRSTLSSCRAFCQSSDVQYTRVSQTISSANWLAPDLAPHLAVFTTLLLFHVFRLCVSIHSHGNWIHRRSAILYVPLGASKAHVPAGAAFGSRLESYAQRPDAKNGGWFTIPDVFHPQLTHSPPFSPVAVKQDWLAPCEVLSWPSFSSTTVKLMPVV</sequence>